<keyword evidence="1" id="KW-0472">Membrane</keyword>
<feature type="transmembrane region" description="Helical" evidence="1">
    <location>
        <begin position="222"/>
        <end position="244"/>
    </location>
</feature>
<dbReference type="InterPro" id="IPR052776">
    <property type="entry name" value="Chloro_ReproSupport/MetalTrans"/>
</dbReference>
<dbReference type="EMBL" id="LAZR01036695">
    <property type="protein sequence ID" value="KKL24166.1"/>
    <property type="molecule type" value="Genomic_DNA"/>
</dbReference>
<gene>
    <name evidence="2" type="ORF">LCGC14_2418040</name>
</gene>
<organism evidence="2">
    <name type="scientific">marine sediment metagenome</name>
    <dbReference type="NCBI Taxonomy" id="412755"/>
    <lineage>
        <taxon>unclassified sequences</taxon>
        <taxon>metagenomes</taxon>
        <taxon>ecological metagenomes</taxon>
    </lineage>
</organism>
<accession>A0A0F9E2L1</accession>
<name>A0A0F9E2L1_9ZZZZ</name>
<evidence type="ECO:0008006" key="3">
    <source>
        <dbReference type="Google" id="ProtNLM"/>
    </source>
</evidence>
<feature type="transmembrane region" description="Helical" evidence="1">
    <location>
        <begin position="183"/>
        <end position="210"/>
    </location>
</feature>
<sequence>MLEFFLTQIQSLTPALVLTLGLAIGLQHAFEPDHIAAVTTQVIRQKNKSQSIKELIKKGALNSSIIGAIWGAGHTTTLVLVGLLVYLLSVNIPDVFFISSEFIVGVMLIFLAITTFSNKKLFKIKHMHSHAHKDGTIHTHPHDHNGDHKHSHKSYLIGCIHGLAGSGALLVVIAGTLSSIQDILSFILIFGVGSIIGMTLVSSLIGIPFALSNKALSLEKTLRYVVGSVSFLIGISIIYEIVYVGKFSF</sequence>
<dbReference type="PANTHER" id="PTHR33876">
    <property type="entry name" value="UNNAMED PRODUCT"/>
    <property type="match status" value="1"/>
</dbReference>
<keyword evidence="1" id="KW-0812">Transmembrane</keyword>
<proteinExistence type="predicted"/>
<reference evidence="2" key="1">
    <citation type="journal article" date="2015" name="Nature">
        <title>Complex archaea that bridge the gap between prokaryotes and eukaryotes.</title>
        <authorList>
            <person name="Spang A."/>
            <person name="Saw J.H."/>
            <person name="Jorgensen S.L."/>
            <person name="Zaremba-Niedzwiedzka K."/>
            <person name="Martijn J."/>
            <person name="Lind A.E."/>
            <person name="van Eijk R."/>
            <person name="Schleper C."/>
            <person name="Guy L."/>
            <person name="Ettema T.J."/>
        </authorList>
    </citation>
    <scope>NUCLEOTIDE SEQUENCE</scope>
</reference>
<dbReference type="AlphaFoldDB" id="A0A0F9E2L1"/>
<evidence type="ECO:0000313" key="2">
    <source>
        <dbReference type="EMBL" id="KKL24166.1"/>
    </source>
</evidence>
<feature type="transmembrane region" description="Helical" evidence="1">
    <location>
        <begin position="65"/>
        <end position="89"/>
    </location>
</feature>
<protein>
    <recommendedName>
        <fullName evidence="3">Urease accessory protein UreH-like transmembrane domain-containing protein</fullName>
    </recommendedName>
</protein>
<evidence type="ECO:0000256" key="1">
    <source>
        <dbReference type="SAM" id="Phobius"/>
    </source>
</evidence>
<feature type="transmembrane region" description="Helical" evidence="1">
    <location>
        <begin position="95"/>
        <end position="117"/>
    </location>
</feature>
<dbReference type="PANTHER" id="PTHR33876:SF4">
    <property type="entry name" value="CHLOROPLAST PROTEIN FOR GROWTH AND FERTILITY 2"/>
    <property type="match status" value="1"/>
</dbReference>
<keyword evidence="1" id="KW-1133">Transmembrane helix</keyword>
<feature type="transmembrane region" description="Helical" evidence="1">
    <location>
        <begin position="155"/>
        <end position="177"/>
    </location>
</feature>
<comment type="caution">
    <text evidence="2">The sequence shown here is derived from an EMBL/GenBank/DDBJ whole genome shotgun (WGS) entry which is preliminary data.</text>
</comment>